<dbReference type="InterPro" id="IPR007175">
    <property type="entry name" value="Rpr2/Snm1/Rpp21"/>
</dbReference>
<protein>
    <submittedName>
        <fullName evidence="5">Uncharacterized protein</fullName>
    </submittedName>
</protein>
<organism evidence="5 6">
    <name type="scientific">Anopheles culicifacies</name>
    <dbReference type="NCBI Taxonomy" id="139723"/>
    <lineage>
        <taxon>Eukaryota</taxon>
        <taxon>Metazoa</taxon>
        <taxon>Ecdysozoa</taxon>
        <taxon>Arthropoda</taxon>
        <taxon>Hexapoda</taxon>
        <taxon>Insecta</taxon>
        <taxon>Pterygota</taxon>
        <taxon>Neoptera</taxon>
        <taxon>Endopterygota</taxon>
        <taxon>Diptera</taxon>
        <taxon>Nematocera</taxon>
        <taxon>Culicoidea</taxon>
        <taxon>Culicidae</taxon>
        <taxon>Anophelinae</taxon>
        <taxon>Anopheles</taxon>
        <taxon>culicifacies species complex</taxon>
    </lineage>
</organism>
<evidence type="ECO:0000256" key="3">
    <source>
        <dbReference type="ARBA" id="ARBA00022833"/>
    </source>
</evidence>
<comment type="similarity">
    <text evidence="4">Belongs to the eukaryotic/archaeal RNase P protein component 4 family.</text>
</comment>
<name>A0A182MND0_9DIPT</name>
<dbReference type="VEuPathDB" id="VectorBase:ACUA022425"/>
<dbReference type="PANTHER" id="PTHR14742:SF0">
    <property type="entry name" value="RIBONUCLEASE P PROTEIN SUBUNIT P21"/>
    <property type="match status" value="1"/>
</dbReference>
<evidence type="ECO:0000256" key="2">
    <source>
        <dbReference type="ARBA" id="ARBA00022723"/>
    </source>
</evidence>
<keyword evidence="6" id="KW-1185">Reference proteome</keyword>
<proteinExistence type="inferred from homology"/>
<accession>A0A182MND0</accession>
<dbReference type="PANTHER" id="PTHR14742">
    <property type="entry name" value="RIBONUCLEASE P SUBUNIT P21"/>
    <property type="match status" value="1"/>
</dbReference>
<evidence type="ECO:0000256" key="1">
    <source>
        <dbReference type="ARBA" id="ARBA00022694"/>
    </source>
</evidence>
<keyword evidence="2" id="KW-0479">Metal-binding</keyword>
<dbReference type="GO" id="GO:0005655">
    <property type="term" value="C:nucleolar ribonuclease P complex"/>
    <property type="evidence" value="ECO:0007669"/>
    <property type="project" value="TreeGrafter"/>
</dbReference>
<dbReference type="GO" id="GO:0046872">
    <property type="term" value="F:metal ion binding"/>
    <property type="evidence" value="ECO:0007669"/>
    <property type="project" value="UniProtKB-KW"/>
</dbReference>
<dbReference type="AlphaFoldDB" id="A0A182MND0"/>
<dbReference type="EMBL" id="AXCM01002118">
    <property type="status" value="NOT_ANNOTATED_CDS"/>
    <property type="molecule type" value="Genomic_DNA"/>
</dbReference>
<dbReference type="EnsemblMetazoa" id="ACUA022425-RA">
    <property type="protein sequence ID" value="ACUA022425-PA"/>
    <property type="gene ID" value="ACUA022425"/>
</dbReference>
<reference evidence="5" key="2">
    <citation type="submission" date="2020-05" db="UniProtKB">
        <authorList>
            <consortium name="EnsemblMetazoa"/>
        </authorList>
    </citation>
    <scope>IDENTIFICATION</scope>
    <source>
        <strain evidence="5">A-37</strain>
    </source>
</reference>
<keyword evidence="1" id="KW-0819">tRNA processing</keyword>
<dbReference type="Pfam" id="PF04032">
    <property type="entry name" value="Rpr2"/>
    <property type="match status" value="1"/>
</dbReference>
<evidence type="ECO:0000313" key="6">
    <source>
        <dbReference type="Proteomes" id="UP000075883"/>
    </source>
</evidence>
<dbReference type="Proteomes" id="UP000075883">
    <property type="component" value="Unassembled WGS sequence"/>
</dbReference>
<evidence type="ECO:0000313" key="5">
    <source>
        <dbReference type="EnsemblMetazoa" id="ACUA022425-PA"/>
    </source>
</evidence>
<dbReference type="GO" id="GO:0008033">
    <property type="term" value="P:tRNA processing"/>
    <property type="evidence" value="ECO:0007669"/>
    <property type="project" value="UniProtKB-KW"/>
</dbReference>
<dbReference type="STRING" id="139723.A0A182MND0"/>
<reference evidence="6" key="1">
    <citation type="submission" date="2013-09" db="EMBL/GenBank/DDBJ databases">
        <title>The Genome Sequence of Anopheles culicifacies species A.</title>
        <authorList>
            <consortium name="The Broad Institute Genomics Platform"/>
            <person name="Neafsey D.E."/>
            <person name="Besansky N."/>
            <person name="Howell P."/>
            <person name="Walton C."/>
            <person name="Young S.K."/>
            <person name="Zeng Q."/>
            <person name="Gargeya S."/>
            <person name="Fitzgerald M."/>
            <person name="Haas B."/>
            <person name="Abouelleil A."/>
            <person name="Allen A.W."/>
            <person name="Alvarado L."/>
            <person name="Arachchi H.M."/>
            <person name="Berlin A.M."/>
            <person name="Chapman S.B."/>
            <person name="Gainer-Dewar J."/>
            <person name="Goldberg J."/>
            <person name="Griggs A."/>
            <person name="Gujja S."/>
            <person name="Hansen M."/>
            <person name="Howarth C."/>
            <person name="Imamovic A."/>
            <person name="Ireland A."/>
            <person name="Larimer J."/>
            <person name="McCowan C."/>
            <person name="Murphy C."/>
            <person name="Pearson M."/>
            <person name="Poon T.W."/>
            <person name="Priest M."/>
            <person name="Roberts A."/>
            <person name="Saif S."/>
            <person name="Shea T."/>
            <person name="Sisk P."/>
            <person name="Sykes S."/>
            <person name="Wortman J."/>
            <person name="Nusbaum C."/>
            <person name="Birren B."/>
        </authorList>
    </citation>
    <scope>NUCLEOTIDE SEQUENCE [LARGE SCALE GENOMIC DNA]</scope>
    <source>
        <strain evidence="6">A-37</strain>
    </source>
</reference>
<keyword evidence="3" id="KW-0862">Zinc</keyword>
<sequence length="111" mass="12677">MNFLYQAAALMSQTNPQLSASYGKLAKSIGKKAVLRMEPSIKRTLCVRCGVLLNPATTADIHDYRHKELCYVQVNCKLCGYMKRFYNSKNHQLWLDNPSSLVERIEFDSNS</sequence>
<evidence type="ECO:0000256" key="4">
    <source>
        <dbReference type="ARBA" id="ARBA00038402"/>
    </source>
</evidence>
<dbReference type="Gene3D" id="6.20.50.20">
    <property type="match status" value="1"/>
</dbReference>